<organism evidence="1 2">
    <name type="scientific">Belnapia rosea</name>
    <dbReference type="NCBI Taxonomy" id="938405"/>
    <lineage>
        <taxon>Bacteria</taxon>
        <taxon>Pseudomonadati</taxon>
        <taxon>Pseudomonadota</taxon>
        <taxon>Alphaproteobacteria</taxon>
        <taxon>Acetobacterales</taxon>
        <taxon>Roseomonadaceae</taxon>
        <taxon>Belnapia</taxon>
    </lineage>
</organism>
<name>A0A1G7CC98_9PROT</name>
<evidence type="ECO:0000313" key="1">
    <source>
        <dbReference type="EMBL" id="SDE36360.1"/>
    </source>
</evidence>
<keyword evidence="2" id="KW-1185">Reference proteome</keyword>
<dbReference type="STRING" id="938405.SAMN02927895_04049"/>
<protein>
    <submittedName>
        <fullName evidence="1">Uncharacterized protein</fullName>
    </submittedName>
</protein>
<proteinExistence type="predicted"/>
<dbReference type="AlphaFoldDB" id="A0A1G7CC98"/>
<dbReference type="EMBL" id="FMZX01000030">
    <property type="protein sequence ID" value="SDE36360.1"/>
    <property type="molecule type" value="Genomic_DNA"/>
</dbReference>
<reference evidence="1 2" key="1">
    <citation type="submission" date="2016-10" db="EMBL/GenBank/DDBJ databases">
        <authorList>
            <person name="de Groot N.N."/>
        </authorList>
    </citation>
    <scope>NUCLEOTIDE SEQUENCE [LARGE SCALE GENOMIC DNA]</scope>
    <source>
        <strain evidence="1 2">CPCC 100156</strain>
    </source>
</reference>
<gene>
    <name evidence="1" type="ORF">SAMN04487779_103031</name>
</gene>
<evidence type="ECO:0000313" key="2">
    <source>
        <dbReference type="Proteomes" id="UP000198925"/>
    </source>
</evidence>
<dbReference type="Proteomes" id="UP000198925">
    <property type="component" value="Unassembled WGS sequence"/>
</dbReference>
<sequence>MPVFHLLPREDGLRHPAWSMSWHSKPCTIVADTPKQARQFANGAFIIPIRSETGPLQDLPLPWSSAELVEARRAPGMAEFGQNGALRIDNSMQPMLA</sequence>
<accession>A0A1G7CC98</accession>